<name>A0A154P304_DUFNO</name>
<evidence type="ECO:0000313" key="2">
    <source>
        <dbReference type="EMBL" id="KZC06305.1"/>
    </source>
</evidence>
<evidence type="ECO:0000256" key="1">
    <source>
        <dbReference type="SAM" id="SignalP"/>
    </source>
</evidence>
<evidence type="ECO:0000313" key="3">
    <source>
        <dbReference type="Proteomes" id="UP000076502"/>
    </source>
</evidence>
<dbReference type="OrthoDB" id="7686329at2759"/>
<protein>
    <submittedName>
        <fullName evidence="2">Uncharacterized protein</fullName>
    </submittedName>
</protein>
<dbReference type="Proteomes" id="UP000076502">
    <property type="component" value="Unassembled WGS sequence"/>
</dbReference>
<gene>
    <name evidence="2" type="ORF">WN55_10214</name>
</gene>
<feature type="chain" id="PRO_5007599236" evidence="1">
    <location>
        <begin position="17"/>
        <end position="284"/>
    </location>
</feature>
<keyword evidence="3" id="KW-1185">Reference proteome</keyword>
<reference evidence="2 3" key="1">
    <citation type="submission" date="2015-07" db="EMBL/GenBank/DDBJ databases">
        <title>The genome of Dufourea novaeangliae.</title>
        <authorList>
            <person name="Pan H."/>
            <person name="Kapheim K."/>
        </authorList>
    </citation>
    <scope>NUCLEOTIDE SEQUENCE [LARGE SCALE GENOMIC DNA]</scope>
    <source>
        <strain evidence="2">0120121106</strain>
        <tissue evidence="2">Whole body</tissue>
    </source>
</reference>
<dbReference type="OMA" id="PAKYDQR"/>
<organism evidence="2 3">
    <name type="scientific">Dufourea novaeangliae</name>
    <name type="common">Sweat bee</name>
    <dbReference type="NCBI Taxonomy" id="178035"/>
    <lineage>
        <taxon>Eukaryota</taxon>
        <taxon>Metazoa</taxon>
        <taxon>Ecdysozoa</taxon>
        <taxon>Arthropoda</taxon>
        <taxon>Hexapoda</taxon>
        <taxon>Insecta</taxon>
        <taxon>Pterygota</taxon>
        <taxon>Neoptera</taxon>
        <taxon>Endopterygota</taxon>
        <taxon>Hymenoptera</taxon>
        <taxon>Apocrita</taxon>
        <taxon>Aculeata</taxon>
        <taxon>Apoidea</taxon>
        <taxon>Anthophila</taxon>
        <taxon>Halictidae</taxon>
        <taxon>Rophitinae</taxon>
        <taxon>Dufourea</taxon>
    </lineage>
</organism>
<accession>A0A154P304</accession>
<keyword evidence="1" id="KW-0732">Signal</keyword>
<feature type="signal peptide" evidence="1">
    <location>
        <begin position="1"/>
        <end position="16"/>
    </location>
</feature>
<proteinExistence type="predicted"/>
<dbReference type="AlphaFoldDB" id="A0A154P304"/>
<dbReference type="EMBL" id="KQ434809">
    <property type="protein sequence ID" value="KZC06305.1"/>
    <property type="molecule type" value="Genomic_DNA"/>
</dbReference>
<sequence length="284" mass="31081">MVSLACLLLLPGILSGLFVVRTVAAPATYNQQQAGDLNVHAQLDNIMFIISHTFDGKLMNLLAEQAANHLNRIGFRQAASKPLQSAEKPLEATIYETEDEESGKEPYHVEIFRIEKDDAVARNKPTEKLKEAGTVEVSSVNNVETGSPLKNLKDGPAPQVSIDGKRVEKKSKSLWGNQKSRGRLADGPTEVSRTTVHVDSTVENLAQADDLTVKEVSKATRPGITLKKQLSKKEQENLSTVSEERNELGNKADELVLLGGGIENCGPGRYRDKSGICQNDKDFY</sequence>